<dbReference type="CDD" id="cd06257">
    <property type="entry name" value="DnaJ"/>
    <property type="match status" value="1"/>
</dbReference>
<dbReference type="PANTHER" id="PTHR45270">
    <property type="entry name" value="OS03G0832900 PROTEIN"/>
    <property type="match status" value="1"/>
</dbReference>
<sequence length="374" mass="42709">MWIKFTFMGDVGFLRRALKWLKFQKQTTVGTQVAVSCFRERFVFLIDRYSPQVSRWSMNFGKLIFRLMLRWRDCVVRGFKTPVSLGSTALFVSLWSCFLILTSTACLVYVLLSLGAAVAFVTIFGHTTELFIVGLFGLLILWKYSNLWTSVILLIVGGVMFSLRNALFLVLTSATYALYCVHNRVGWTGDLLVLSFSFISNDLLNKLLLRYDCTCEGEKLEEQKTSEPILEDFHDYFKYFPSTVETCYADSSNSPVNASVTSDSLHVQNDTSCSKAVRTDLVSREEIKRIMNSSSHYDALGFAQRSNIDQIALKKEYYKKAMLVHPDKNMGNPLASESFKKLQDFTKKKNYDEQLRKEEASRVAQRSCGASRQV</sequence>
<dbReference type="PANTHER" id="PTHR45270:SF1">
    <property type="entry name" value="CHAPERONE DNAJ-DOMAIN SUPERFAMILY PROTEIN"/>
    <property type="match status" value="1"/>
</dbReference>
<reference evidence="4 5" key="1">
    <citation type="journal article" date="2017" name="Nature">
        <title>The Apostasia genome and the evolution of orchids.</title>
        <authorList>
            <person name="Zhang G.Q."/>
            <person name="Liu K.W."/>
            <person name="Li Z."/>
            <person name="Lohaus R."/>
            <person name="Hsiao Y.Y."/>
            <person name="Niu S.C."/>
            <person name="Wang J.Y."/>
            <person name="Lin Y.C."/>
            <person name="Xu Q."/>
            <person name="Chen L.J."/>
            <person name="Yoshida K."/>
            <person name="Fujiwara S."/>
            <person name="Wang Z.W."/>
            <person name="Zhang Y.Q."/>
            <person name="Mitsuda N."/>
            <person name="Wang M."/>
            <person name="Liu G.H."/>
            <person name="Pecoraro L."/>
            <person name="Huang H.X."/>
            <person name="Xiao X.J."/>
            <person name="Lin M."/>
            <person name="Wu X.Y."/>
            <person name="Wu W.L."/>
            <person name="Chen Y.Y."/>
            <person name="Chang S.B."/>
            <person name="Sakamoto S."/>
            <person name="Ohme-Takagi M."/>
            <person name="Yagi M."/>
            <person name="Zeng S.J."/>
            <person name="Shen C.Y."/>
            <person name="Yeh C.M."/>
            <person name="Luo Y.B."/>
            <person name="Tsai W.C."/>
            <person name="Van de Peer Y."/>
            <person name="Liu Z.J."/>
        </authorList>
    </citation>
    <scope>NUCLEOTIDE SEQUENCE [LARGE SCALE GENOMIC DNA]</scope>
    <source>
        <strain evidence="5">cv. Shenzhen</strain>
        <tissue evidence="4">Stem</tissue>
    </source>
</reference>
<dbReference type="OrthoDB" id="1507364at2759"/>
<dbReference type="EMBL" id="KZ454794">
    <property type="protein sequence ID" value="PKA45761.1"/>
    <property type="molecule type" value="Genomic_DNA"/>
</dbReference>
<dbReference type="SMART" id="SM00271">
    <property type="entry name" value="DnaJ"/>
    <property type="match status" value="1"/>
</dbReference>
<dbReference type="GO" id="GO:0005783">
    <property type="term" value="C:endoplasmic reticulum"/>
    <property type="evidence" value="ECO:0007669"/>
    <property type="project" value="UniProtKB-ARBA"/>
</dbReference>
<dbReference type="Gene3D" id="1.10.287.110">
    <property type="entry name" value="DnaJ domain"/>
    <property type="match status" value="1"/>
</dbReference>
<feature type="region of interest" description="Disordered" evidence="1">
    <location>
        <begin position="353"/>
        <end position="374"/>
    </location>
</feature>
<organism evidence="4 5">
    <name type="scientific">Apostasia shenzhenica</name>
    <dbReference type="NCBI Taxonomy" id="1088818"/>
    <lineage>
        <taxon>Eukaryota</taxon>
        <taxon>Viridiplantae</taxon>
        <taxon>Streptophyta</taxon>
        <taxon>Embryophyta</taxon>
        <taxon>Tracheophyta</taxon>
        <taxon>Spermatophyta</taxon>
        <taxon>Magnoliopsida</taxon>
        <taxon>Liliopsida</taxon>
        <taxon>Asparagales</taxon>
        <taxon>Orchidaceae</taxon>
        <taxon>Apostasioideae</taxon>
        <taxon>Apostasia</taxon>
    </lineage>
</organism>
<feature type="transmembrane region" description="Helical" evidence="2">
    <location>
        <begin position="118"/>
        <end position="142"/>
    </location>
</feature>
<dbReference type="PROSITE" id="PS50076">
    <property type="entry name" value="DNAJ_2"/>
    <property type="match status" value="1"/>
</dbReference>
<dbReference type="AlphaFoldDB" id="A0A2H9ZR45"/>
<dbReference type="InterPro" id="IPR036869">
    <property type="entry name" value="J_dom_sf"/>
</dbReference>
<keyword evidence="2" id="KW-1133">Transmembrane helix</keyword>
<dbReference type="Proteomes" id="UP000236161">
    <property type="component" value="Unassembled WGS sequence"/>
</dbReference>
<feature type="domain" description="J" evidence="3">
    <location>
        <begin position="295"/>
        <end position="369"/>
    </location>
</feature>
<name>A0A2H9ZR45_9ASPA</name>
<dbReference type="STRING" id="1088818.A0A2H9ZR45"/>
<protein>
    <recommendedName>
        <fullName evidence="3">J domain-containing protein</fullName>
    </recommendedName>
</protein>
<evidence type="ECO:0000256" key="1">
    <source>
        <dbReference type="SAM" id="MobiDB-lite"/>
    </source>
</evidence>
<gene>
    <name evidence="4" type="ORF">AXF42_Ash018312</name>
</gene>
<accession>A0A2H9ZR45</accession>
<proteinExistence type="predicted"/>
<evidence type="ECO:0000313" key="5">
    <source>
        <dbReference type="Proteomes" id="UP000236161"/>
    </source>
</evidence>
<keyword evidence="2" id="KW-0472">Membrane</keyword>
<keyword evidence="5" id="KW-1185">Reference proteome</keyword>
<dbReference type="InterPro" id="IPR001623">
    <property type="entry name" value="DnaJ_domain"/>
</dbReference>
<dbReference type="SUPFAM" id="SSF46565">
    <property type="entry name" value="Chaperone J-domain"/>
    <property type="match status" value="1"/>
</dbReference>
<keyword evidence="2" id="KW-0812">Transmembrane</keyword>
<feature type="transmembrane region" description="Helical" evidence="2">
    <location>
        <begin position="151"/>
        <end position="179"/>
    </location>
</feature>
<evidence type="ECO:0000313" key="4">
    <source>
        <dbReference type="EMBL" id="PKA45761.1"/>
    </source>
</evidence>
<feature type="transmembrane region" description="Helical" evidence="2">
    <location>
        <begin position="89"/>
        <end position="112"/>
    </location>
</feature>
<evidence type="ECO:0000256" key="2">
    <source>
        <dbReference type="SAM" id="Phobius"/>
    </source>
</evidence>
<dbReference type="Pfam" id="PF00226">
    <property type="entry name" value="DnaJ"/>
    <property type="match status" value="1"/>
</dbReference>
<evidence type="ECO:0000259" key="3">
    <source>
        <dbReference type="PROSITE" id="PS50076"/>
    </source>
</evidence>